<proteinExistence type="predicted"/>
<dbReference type="Proteomes" id="UP000002043">
    <property type="component" value="Chromosome"/>
</dbReference>
<dbReference type="KEGG" id="tal:Thal_0809"/>
<dbReference type="AlphaFoldDB" id="D3SL12"/>
<dbReference type="HOGENOM" id="CLU_700064_0_0_0"/>
<evidence type="ECO:0000313" key="2">
    <source>
        <dbReference type="Proteomes" id="UP000002043"/>
    </source>
</evidence>
<sequence>MLLWGGQRETIQLTNEESFFQILEECILSQREIPEEESRKKITYLPLPPPHQVSYLELLPFQTLQEAYLPSQEEHDPSVPSPFLSKALEIFPFQNPQEEEHRVTSLSPSPKTNRQEVVFPFQDLKEVPYLSQKGRHPITPSPPLSEANHQETFVLQDPKRYPPSSEVNAFLSFPKDGSEITENIKEAATPSLPLQESKEDVRKHRVTSLSPSPKANHQEVVFPFQDLKEVPYLSQKGRHPITPSPPLSEANHQETFVLQDSKRYPPSSEVNAFLSLPKDGSEITENVKEATSPSLPLQESKMVKTINVRMEDVDLKIRFVRDTISVRADFGSNNPLHIRELELGRLVNSLEGLGFRVEHISVRHAGGSLEFRQDERRRDRDKDKVHYILKSLSL</sequence>
<gene>
    <name evidence="1" type="ordered locus">Thal_0809</name>
</gene>
<keyword evidence="2" id="KW-1185">Reference proteome</keyword>
<evidence type="ECO:0000313" key="1">
    <source>
        <dbReference type="EMBL" id="ADC89442.1"/>
    </source>
</evidence>
<dbReference type="STRING" id="638303.Thal_0809"/>
<dbReference type="EMBL" id="CP001931">
    <property type="protein sequence ID" value="ADC89442.1"/>
    <property type="molecule type" value="Genomic_DNA"/>
</dbReference>
<accession>D3SL12</accession>
<protein>
    <submittedName>
        <fullName evidence="1">Uncharacterized protein</fullName>
    </submittedName>
</protein>
<reference evidence="2" key="1">
    <citation type="journal article" date="2010" name="Stand. Genomic Sci.">
        <title>Complete genome sequence of Thermocrinis albus type strain (HI 11/12T).</title>
        <authorList>
            <person name="Wirth R."/>
            <person name="Sikorski J."/>
            <person name="Brambilla E."/>
            <person name="Misra M."/>
            <person name="Lapidus A."/>
            <person name="Copeland A."/>
            <person name="Nolan M."/>
            <person name="Lucas S."/>
            <person name="Chen F."/>
            <person name="Tice H."/>
            <person name="Cheng J.F."/>
            <person name="Han C."/>
            <person name="Detter J.C."/>
            <person name="Tapia R."/>
            <person name="Bruce D."/>
            <person name="Goodwin L."/>
            <person name="Pitluck S."/>
            <person name="Pati A."/>
            <person name="Anderson I."/>
            <person name="Ivanova N."/>
            <person name="Mavromatis K."/>
            <person name="Mikhailova N."/>
            <person name="Chen A."/>
            <person name="Palaniappan K."/>
            <person name="Bilek Y."/>
            <person name="Hader T."/>
            <person name="Land M."/>
            <person name="Hauser L."/>
            <person name="Chang Y.J."/>
            <person name="Jeffries C.D."/>
            <person name="Tindall B.J."/>
            <person name="Rohde M."/>
            <person name="Goker M."/>
            <person name="Bristow J."/>
            <person name="Eisen J.A."/>
            <person name="Markowitz V."/>
            <person name="Hugenholtz P."/>
            <person name="Kyrpides N.C."/>
            <person name="Klenk H.P."/>
        </authorList>
    </citation>
    <scope>NUCLEOTIDE SEQUENCE [LARGE SCALE GENOMIC DNA]</scope>
    <source>
        <strain evidence="2">DSM 14484 / JCM 11386 / HI 11/12</strain>
    </source>
</reference>
<organism evidence="1 2">
    <name type="scientific">Thermocrinis albus (strain DSM 14484 / JCM 11386 / HI 11/12)</name>
    <dbReference type="NCBI Taxonomy" id="638303"/>
    <lineage>
        <taxon>Bacteria</taxon>
        <taxon>Pseudomonadati</taxon>
        <taxon>Aquificota</taxon>
        <taxon>Aquificia</taxon>
        <taxon>Aquificales</taxon>
        <taxon>Aquificaceae</taxon>
        <taxon>Thermocrinis</taxon>
    </lineage>
</organism>
<name>D3SL12_THEAH</name>